<sequence length="373" mass="40590">MKTPTLVLAVVLAMAVVGDSASMETIMRQLRLLAGEKTTDDSSMTPSNEVKKAKEVEETTLDSKKTEPLDLLKKLTLTISESEPEEGGEDASDAEQKYDVEDTGNQHSDFEDAGGDGEYAEAEGADAKQNYGMGEIEEYNSASDATPATKGKGQDDAGGDADVEKISDIEEMGEKKPAFERSEINMKGSSTDGSKQTKKAVPAFLAAAAKEIGGKVVSKLGDRIAEGVVENHQEKVVSGLQNYLGNQMDKFDDEYKNLLKDTSGLAAGLNRPVEEADIQLVPRPGATMGNMYAPPGWEIRHKYKYKDERDLMAPKSEGISESYPRPKTKYLSLGGSHVYAKYTRLKLKALQSDQCCSDWTPSVIRRVEKIAEP</sequence>
<reference evidence="3" key="1">
    <citation type="journal article" date="2008" name="Nature">
        <title>The amphioxus genome and the evolution of the chordate karyotype.</title>
        <authorList>
            <consortium name="US DOE Joint Genome Institute (JGI-PGF)"/>
            <person name="Putnam N.H."/>
            <person name="Butts T."/>
            <person name="Ferrier D.E.K."/>
            <person name="Furlong R.F."/>
            <person name="Hellsten U."/>
            <person name="Kawashima T."/>
            <person name="Robinson-Rechavi M."/>
            <person name="Shoguchi E."/>
            <person name="Terry A."/>
            <person name="Yu J.-K."/>
            <person name="Benito-Gutierrez E.L."/>
            <person name="Dubchak I."/>
            <person name="Garcia-Fernandez J."/>
            <person name="Gibson-Brown J.J."/>
            <person name="Grigoriev I.V."/>
            <person name="Horton A.C."/>
            <person name="de Jong P.J."/>
            <person name="Jurka J."/>
            <person name="Kapitonov V.V."/>
            <person name="Kohara Y."/>
            <person name="Kuroki Y."/>
            <person name="Lindquist E."/>
            <person name="Lucas S."/>
            <person name="Osoegawa K."/>
            <person name="Pennacchio L.A."/>
            <person name="Salamov A.A."/>
            <person name="Satou Y."/>
            <person name="Sauka-Spengler T."/>
            <person name="Schmutz J."/>
            <person name="Shin-I T."/>
            <person name="Toyoda A."/>
            <person name="Bronner-Fraser M."/>
            <person name="Fujiyama A."/>
            <person name="Holland L.Z."/>
            <person name="Holland P.W.H."/>
            <person name="Satoh N."/>
            <person name="Rokhsar D.S."/>
        </authorList>
    </citation>
    <scope>NUCLEOTIDE SEQUENCE [LARGE SCALE GENOMIC DNA]</scope>
    <source>
        <strain evidence="3">S238N-H82</strain>
        <tissue evidence="3">Testes</tissue>
    </source>
</reference>
<name>C3YVS4_BRAFL</name>
<evidence type="ECO:0000256" key="1">
    <source>
        <dbReference type="SAM" id="MobiDB-lite"/>
    </source>
</evidence>
<feature type="chain" id="PRO_5002935705" evidence="2">
    <location>
        <begin position="21"/>
        <end position="373"/>
    </location>
</feature>
<feature type="signal peptide" evidence="2">
    <location>
        <begin position="1"/>
        <end position="20"/>
    </location>
</feature>
<keyword evidence="2" id="KW-0732">Signal</keyword>
<feature type="compositionally biased region" description="Basic and acidic residues" evidence="1">
    <location>
        <begin position="162"/>
        <end position="184"/>
    </location>
</feature>
<gene>
    <name evidence="3" type="ORF">BRAFLDRAFT_77694</name>
</gene>
<evidence type="ECO:0000313" key="3">
    <source>
        <dbReference type="EMBL" id="EEN55608.1"/>
    </source>
</evidence>
<accession>C3YVS4</accession>
<dbReference type="InParanoid" id="C3YVS4"/>
<feature type="compositionally biased region" description="Acidic residues" evidence="1">
    <location>
        <begin position="111"/>
        <end position="124"/>
    </location>
</feature>
<protein>
    <submittedName>
        <fullName evidence="3">Uncharacterized protein</fullName>
    </submittedName>
</protein>
<organism>
    <name type="scientific">Branchiostoma floridae</name>
    <name type="common">Florida lancelet</name>
    <name type="synonym">Amphioxus</name>
    <dbReference type="NCBI Taxonomy" id="7739"/>
    <lineage>
        <taxon>Eukaryota</taxon>
        <taxon>Metazoa</taxon>
        <taxon>Chordata</taxon>
        <taxon>Cephalochordata</taxon>
        <taxon>Leptocardii</taxon>
        <taxon>Amphioxiformes</taxon>
        <taxon>Branchiostomatidae</taxon>
        <taxon>Branchiostoma</taxon>
    </lineage>
</organism>
<feature type="region of interest" description="Disordered" evidence="1">
    <location>
        <begin position="37"/>
        <end position="197"/>
    </location>
</feature>
<dbReference type="EMBL" id="GG666558">
    <property type="protein sequence ID" value="EEN55608.1"/>
    <property type="molecule type" value="Genomic_DNA"/>
</dbReference>
<feature type="compositionally biased region" description="Basic and acidic residues" evidence="1">
    <location>
        <begin position="49"/>
        <end position="73"/>
    </location>
</feature>
<feature type="compositionally biased region" description="Acidic residues" evidence="1">
    <location>
        <begin position="82"/>
        <end position="93"/>
    </location>
</feature>
<dbReference type="AlphaFoldDB" id="C3YVS4"/>
<proteinExistence type="predicted"/>
<evidence type="ECO:0000256" key="2">
    <source>
        <dbReference type="SAM" id="SignalP"/>
    </source>
</evidence>